<comment type="similarity">
    <text evidence="1">Belongs to the short-chain dehydrogenases/reductases (SDR) family.</text>
</comment>
<dbReference type="PRINTS" id="PR00081">
    <property type="entry name" value="GDHRDH"/>
</dbReference>
<gene>
    <name evidence="3" type="ORF">EHYA_04177</name>
</gene>
<dbReference type="AlphaFoldDB" id="A0A401YPG4"/>
<dbReference type="InterPro" id="IPR002347">
    <property type="entry name" value="SDR_fam"/>
</dbReference>
<dbReference type="GO" id="GO:0016491">
    <property type="term" value="F:oxidoreductase activity"/>
    <property type="evidence" value="ECO:0007669"/>
    <property type="project" value="UniProtKB-KW"/>
</dbReference>
<dbReference type="EMBL" id="BIFH01000020">
    <property type="protein sequence ID" value="GCD96490.1"/>
    <property type="molecule type" value="Genomic_DNA"/>
</dbReference>
<comment type="caution">
    <text evidence="3">The sequence shown here is derived from an EMBL/GenBank/DDBJ whole genome shotgun (WGS) entry which is preliminary data.</text>
</comment>
<dbReference type="FunFam" id="3.40.50.720:FF:000084">
    <property type="entry name" value="Short-chain dehydrogenase reductase"/>
    <property type="match status" value="1"/>
</dbReference>
<dbReference type="InterPro" id="IPR020904">
    <property type="entry name" value="Sc_DH/Rdtase_CS"/>
</dbReference>
<evidence type="ECO:0000313" key="3">
    <source>
        <dbReference type="EMBL" id="GCD96490.1"/>
    </source>
</evidence>
<dbReference type="PANTHER" id="PTHR24321:SF8">
    <property type="entry name" value="ESTRADIOL 17-BETA-DEHYDROGENASE 8-RELATED"/>
    <property type="match status" value="1"/>
</dbReference>
<dbReference type="Proteomes" id="UP000286931">
    <property type="component" value="Unassembled WGS sequence"/>
</dbReference>
<dbReference type="PRINTS" id="PR00080">
    <property type="entry name" value="SDRFAMILY"/>
</dbReference>
<dbReference type="NCBIfam" id="NF005559">
    <property type="entry name" value="PRK07231.1"/>
    <property type="match status" value="1"/>
</dbReference>
<protein>
    <submittedName>
        <fullName evidence="3">Oxidoreductase</fullName>
    </submittedName>
</protein>
<organism evidence="3 4">
    <name type="scientific">Embleya hyalina</name>
    <dbReference type="NCBI Taxonomy" id="516124"/>
    <lineage>
        <taxon>Bacteria</taxon>
        <taxon>Bacillati</taxon>
        <taxon>Actinomycetota</taxon>
        <taxon>Actinomycetes</taxon>
        <taxon>Kitasatosporales</taxon>
        <taxon>Streptomycetaceae</taxon>
        <taxon>Embleya</taxon>
    </lineage>
</organism>
<sequence length="258" mass="26632">MGCVGMADLTGKVAIVTGAARGQGAAEARLFVASGARVVLTDLLTEEGERVAAELGAAARFVRHDVSDPADWAAVVDVAVEAFGGLDILVNNAAIYWTRGFADETAERVERIMRVNFFGVWHGMQAVLPAMKARGGGSIVNISSQAGLEGMPGHAAYGATKWAVRGLSKTVALEVGEHGIRVNSVHPGTIDTPMIAAVGLERGAGKYPSVPLRRIAAPEEVAEVVAFVASDAASYLTGTELVVDGGAMAGMVRPVGSH</sequence>
<proteinExistence type="inferred from homology"/>
<accession>A0A401YPG4</accession>
<dbReference type="Gene3D" id="3.40.50.720">
    <property type="entry name" value="NAD(P)-binding Rossmann-like Domain"/>
    <property type="match status" value="1"/>
</dbReference>
<keyword evidence="2" id="KW-0560">Oxidoreductase</keyword>
<evidence type="ECO:0000313" key="4">
    <source>
        <dbReference type="Proteomes" id="UP000286931"/>
    </source>
</evidence>
<evidence type="ECO:0000256" key="1">
    <source>
        <dbReference type="ARBA" id="ARBA00006484"/>
    </source>
</evidence>
<evidence type="ECO:0000256" key="2">
    <source>
        <dbReference type="ARBA" id="ARBA00023002"/>
    </source>
</evidence>
<dbReference type="Pfam" id="PF13561">
    <property type="entry name" value="adh_short_C2"/>
    <property type="match status" value="1"/>
</dbReference>
<name>A0A401YPG4_9ACTN</name>
<reference evidence="3 4" key="1">
    <citation type="submission" date="2018-12" db="EMBL/GenBank/DDBJ databases">
        <title>Draft genome sequence of Embleya hyalina NBRC 13850T.</title>
        <authorList>
            <person name="Komaki H."/>
            <person name="Hosoyama A."/>
            <person name="Kimura A."/>
            <person name="Ichikawa N."/>
            <person name="Tamura T."/>
        </authorList>
    </citation>
    <scope>NUCLEOTIDE SEQUENCE [LARGE SCALE GENOMIC DNA]</scope>
    <source>
        <strain evidence="3 4">NBRC 13850</strain>
    </source>
</reference>
<dbReference type="PROSITE" id="PS00061">
    <property type="entry name" value="ADH_SHORT"/>
    <property type="match status" value="1"/>
</dbReference>
<dbReference type="InterPro" id="IPR036291">
    <property type="entry name" value="NAD(P)-bd_dom_sf"/>
</dbReference>
<keyword evidence="4" id="KW-1185">Reference proteome</keyword>
<dbReference type="SUPFAM" id="SSF51735">
    <property type="entry name" value="NAD(P)-binding Rossmann-fold domains"/>
    <property type="match status" value="1"/>
</dbReference>
<dbReference type="PANTHER" id="PTHR24321">
    <property type="entry name" value="DEHYDROGENASES, SHORT CHAIN"/>
    <property type="match status" value="1"/>
</dbReference>